<dbReference type="Proteomes" id="UP000828390">
    <property type="component" value="Unassembled WGS sequence"/>
</dbReference>
<accession>A0A9D4K872</accession>
<reference evidence="1" key="2">
    <citation type="submission" date="2020-11" db="EMBL/GenBank/DDBJ databases">
        <authorList>
            <person name="McCartney M.A."/>
            <person name="Auch B."/>
            <person name="Kono T."/>
            <person name="Mallez S."/>
            <person name="Becker A."/>
            <person name="Gohl D.M."/>
            <person name="Silverstein K.A.T."/>
            <person name="Koren S."/>
            <person name="Bechman K.B."/>
            <person name="Herman A."/>
            <person name="Abrahante J.E."/>
            <person name="Garbe J."/>
        </authorList>
    </citation>
    <scope>NUCLEOTIDE SEQUENCE</scope>
    <source>
        <strain evidence="1">Duluth1</strain>
        <tissue evidence="1">Whole animal</tissue>
    </source>
</reference>
<gene>
    <name evidence="1" type="ORF">DPMN_108094</name>
</gene>
<name>A0A9D4K872_DREPO</name>
<proteinExistence type="predicted"/>
<protein>
    <submittedName>
        <fullName evidence="1">Uncharacterized protein</fullName>
    </submittedName>
</protein>
<organism evidence="1 2">
    <name type="scientific">Dreissena polymorpha</name>
    <name type="common">Zebra mussel</name>
    <name type="synonym">Mytilus polymorpha</name>
    <dbReference type="NCBI Taxonomy" id="45954"/>
    <lineage>
        <taxon>Eukaryota</taxon>
        <taxon>Metazoa</taxon>
        <taxon>Spiralia</taxon>
        <taxon>Lophotrochozoa</taxon>
        <taxon>Mollusca</taxon>
        <taxon>Bivalvia</taxon>
        <taxon>Autobranchia</taxon>
        <taxon>Heteroconchia</taxon>
        <taxon>Euheterodonta</taxon>
        <taxon>Imparidentia</taxon>
        <taxon>Neoheterodontei</taxon>
        <taxon>Myida</taxon>
        <taxon>Dreissenoidea</taxon>
        <taxon>Dreissenidae</taxon>
        <taxon>Dreissena</taxon>
    </lineage>
</organism>
<evidence type="ECO:0000313" key="2">
    <source>
        <dbReference type="Proteomes" id="UP000828390"/>
    </source>
</evidence>
<sequence>MPLTSDTTLHDDATHIRHNVIRRCYSQRTKMSQRCSSNRTQRYTEIAPDIVHNES</sequence>
<dbReference type="AlphaFoldDB" id="A0A9D4K872"/>
<reference evidence="1" key="1">
    <citation type="journal article" date="2019" name="bioRxiv">
        <title>The Genome of the Zebra Mussel, Dreissena polymorpha: A Resource for Invasive Species Research.</title>
        <authorList>
            <person name="McCartney M.A."/>
            <person name="Auch B."/>
            <person name="Kono T."/>
            <person name="Mallez S."/>
            <person name="Zhang Y."/>
            <person name="Obille A."/>
            <person name="Becker A."/>
            <person name="Abrahante J.E."/>
            <person name="Garbe J."/>
            <person name="Badalamenti J.P."/>
            <person name="Herman A."/>
            <person name="Mangelson H."/>
            <person name="Liachko I."/>
            <person name="Sullivan S."/>
            <person name="Sone E.D."/>
            <person name="Koren S."/>
            <person name="Silverstein K.A.T."/>
            <person name="Beckman K.B."/>
            <person name="Gohl D.M."/>
        </authorList>
    </citation>
    <scope>NUCLEOTIDE SEQUENCE</scope>
    <source>
        <strain evidence="1">Duluth1</strain>
        <tissue evidence="1">Whole animal</tissue>
    </source>
</reference>
<dbReference type="EMBL" id="JAIWYP010000004">
    <property type="protein sequence ID" value="KAH3834759.1"/>
    <property type="molecule type" value="Genomic_DNA"/>
</dbReference>
<keyword evidence="2" id="KW-1185">Reference proteome</keyword>
<evidence type="ECO:0000313" key="1">
    <source>
        <dbReference type="EMBL" id="KAH3834759.1"/>
    </source>
</evidence>
<comment type="caution">
    <text evidence="1">The sequence shown here is derived from an EMBL/GenBank/DDBJ whole genome shotgun (WGS) entry which is preliminary data.</text>
</comment>